<dbReference type="Pfam" id="PF07730">
    <property type="entry name" value="HisKA_3"/>
    <property type="match status" value="1"/>
</dbReference>
<comment type="caution">
    <text evidence="6">The sequence shown here is derived from an EMBL/GenBank/DDBJ whole genome shotgun (WGS) entry which is preliminary data.</text>
</comment>
<evidence type="ECO:0000313" key="7">
    <source>
        <dbReference type="Proteomes" id="UP000013525"/>
    </source>
</evidence>
<dbReference type="InterPro" id="IPR050482">
    <property type="entry name" value="Sensor_HK_TwoCompSys"/>
</dbReference>
<keyword evidence="1" id="KW-0808">Transferase</keyword>
<dbReference type="EMBL" id="APMY01000026">
    <property type="protein sequence ID" value="EOM77788.1"/>
    <property type="molecule type" value="Genomic_DNA"/>
</dbReference>
<dbReference type="Gene3D" id="3.30.565.10">
    <property type="entry name" value="Histidine kinase-like ATPase, C-terminal domain"/>
    <property type="match status" value="1"/>
</dbReference>
<organism evidence="6 7">
    <name type="scientific">Rhodococcus rhodnii LMG 5362</name>
    <dbReference type="NCBI Taxonomy" id="1273125"/>
    <lineage>
        <taxon>Bacteria</taxon>
        <taxon>Bacillati</taxon>
        <taxon>Actinomycetota</taxon>
        <taxon>Actinomycetes</taxon>
        <taxon>Mycobacteriales</taxon>
        <taxon>Nocardiaceae</taxon>
        <taxon>Rhodococcus</taxon>
    </lineage>
</organism>
<dbReference type="AlphaFoldDB" id="R7WR48"/>
<dbReference type="PANTHER" id="PTHR24421:SF56">
    <property type="entry name" value="OXYGEN SENSOR HISTIDINE KINASE RESPONSE REGULATOR DOST"/>
    <property type="match status" value="1"/>
</dbReference>
<name>R7WR48_9NOCA</name>
<evidence type="ECO:0000256" key="3">
    <source>
        <dbReference type="ARBA" id="ARBA00023012"/>
    </source>
</evidence>
<dbReference type="Gene3D" id="3.30.450.40">
    <property type="match status" value="2"/>
</dbReference>
<proteinExistence type="predicted"/>
<dbReference type="GO" id="GO:0000155">
    <property type="term" value="F:phosphorelay sensor kinase activity"/>
    <property type="evidence" value="ECO:0007669"/>
    <property type="project" value="InterPro"/>
</dbReference>
<sequence length="561" mass="60715">MLVVWPHRLRHTTSTGDRSMLRNVRPSLDALPEDGDRLRRLLESVLIVGSGLELDSTLQRIVQSATTLLDCRYGALGVRSPDGGLSEFVYEGIDPEQRSIMGHLPEGRGILGLLIRHPHPKPLRLENLGDHPASIGFPPNHPPMHSFLGMPIMMREHVFGSIYLTEKHGGRTFTEVDESMLAVLANAAGLAIENARLFEESRDRERWLTSTSAVTGRLLTGGPLRETLDALVRQVRMLAAADDVFILVPHGDETELVASAHDDAPPDEACLPPWTAPPFVEVTRTRASLTLPDPSVLAGLAPRAARAAVLPLTTTAGVAGALVVTSRDSGAWDAATLDRLESAADLAAVALEFAEQQRAQRLLSVLADRDRIARDLHDNVIQRLFATGMSLQSTTSVDDVPERVAEVVAGAIEQLDRTVREIRTTIFDLQTSSEVSATSLRRRLLDVIGDLTGLSPFAPNVRFSGAIDTLVHPRVHGHAEAVLRESLSNALRHAQATSIDITATADTESFTVTVSDDGIGMGDTTRRSGLDNVERRAEQCGGHVVIESTPTGTVITWTVPL</sequence>
<evidence type="ECO:0000259" key="4">
    <source>
        <dbReference type="SMART" id="SM00065"/>
    </source>
</evidence>
<evidence type="ECO:0000259" key="5">
    <source>
        <dbReference type="SMART" id="SM00387"/>
    </source>
</evidence>
<dbReference type="eggNOG" id="COG2203">
    <property type="taxonomic scope" value="Bacteria"/>
</dbReference>
<dbReference type="InterPro" id="IPR003594">
    <property type="entry name" value="HATPase_dom"/>
</dbReference>
<accession>R7WR48</accession>
<dbReference type="Pfam" id="PF13185">
    <property type="entry name" value="GAF_2"/>
    <property type="match status" value="1"/>
</dbReference>
<dbReference type="SMART" id="SM00387">
    <property type="entry name" value="HATPase_c"/>
    <property type="match status" value="1"/>
</dbReference>
<feature type="domain" description="GAF" evidence="4">
    <location>
        <begin position="223"/>
        <end position="361"/>
    </location>
</feature>
<dbReference type="InterPro" id="IPR036890">
    <property type="entry name" value="HATPase_C_sf"/>
</dbReference>
<protein>
    <submittedName>
        <fullName evidence="6">Sensor kinase</fullName>
    </submittedName>
</protein>
<dbReference type="InterPro" id="IPR003018">
    <property type="entry name" value="GAF"/>
</dbReference>
<dbReference type="InterPro" id="IPR029016">
    <property type="entry name" value="GAF-like_dom_sf"/>
</dbReference>
<reference evidence="6 7" key="1">
    <citation type="journal article" date="2013" name="Genome Announc.">
        <title>Draft Genome Sequence of Rhodococcus rhodnii Strain LMG5362, a Symbiont of Rhodnius prolixus (Hemiptera, Reduviidae, Triatominae), the Principle Vector of Trypanosoma cruzi.</title>
        <authorList>
            <person name="Pachebat J.A."/>
            <person name="van Keulen G."/>
            <person name="Whitten M.M."/>
            <person name="Girdwood S."/>
            <person name="Del Sol R."/>
            <person name="Dyson P.J."/>
            <person name="Facey P.D."/>
        </authorList>
    </citation>
    <scope>NUCLEOTIDE SEQUENCE [LARGE SCALE GENOMIC DNA]</scope>
    <source>
        <strain evidence="6 7">LMG 5362</strain>
    </source>
</reference>
<dbReference type="Pfam" id="PF13492">
    <property type="entry name" value="GAF_3"/>
    <property type="match status" value="1"/>
</dbReference>
<dbReference type="SUPFAM" id="SSF55781">
    <property type="entry name" value="GAF domain-like"/>
    <property type="match status" value="2"/>
</dbReference>
<feature type="domain" description="Histidine kinase/HSP90-like ATPase" evidence="5">
    <location>
        <begin position="474"/>
        <end position="561"/>
    </location>
</feature>
<evidence type="ECO:0000256" key="2">
    <source>
        <dbReference type="ARBA" id="ARBA00022777"/>
    </source>
</evidence>
<dbReference type="GO" id="GO:0016020">
    <property type="term" value="C:membrane"/>
    <property type="evidence" value="ECO:0007669"/>
    <property type="project" value="InterPro"/>
</dbReference>
<evidence type="ECO:0000313" key="6">
    <source>
        <dbReference type="EMBL" id="EOM77788.1"/>
    </source>
</evidence>
<gene>
    <name evidence="6" type="ORF">Rrhod_0856</name>
</gene>
<dbReference type="SUPFAM" id="SSF55874">
    <property type="entry name" value="ATPase domain of HSP90 chaperone/DNA topoisomerase II/histidine kinase"/>
    <property type="match status" value="1"/>
</dbReference>
<keyword evidence="2 6" id="KW-0418">Kinase</keyword>
<keyword evidence="3" id="KW-0902">Two-component regulatory system</keyword>
<dbReference type="PANTHER" id="PTHR24421">
    <property type="entry name" value="NITRATE/NITRITE SENSOR PROTEIN NARX-RELATED"/>
    <property type="match status" value="1"/>
</dbReference>
<dbReference type="Pfam" id="PF02518">
    <property type="entry name" value="HATPase_c"/>
    <property type="match status" value="1"/>
</dbReference>
<evidence type="ECO:0000256" key="1">
    <source>
        <dbReference type="ARBA" id="ARBA00022679"/>
    </source>
</evidence>
<dbReference type="eggNOG" id="COG3850">
    <property type="taxonomic scope" value="Bacteria"/>
</dbReference>
<dbReference type="PATRIC" id="fig|1273125.3.peg.828"/>
<dbReference type="CDD" id="cd16917">
    <property type="entry name" value="HATPase_UhpB-NarQ-NarX-like"/>
    <property type="match status" value="1"/>
</dbReference>
<keyword evidence="7" id="KW-1185">Reference proteome</keyword>
<dbReference type="Proteomes" id="UP000013525">
    <property type="component" value="Unassembled WGS sequence"/>
</dbReference>
<dbReference type="InterPro" id="IPR011712">
    <property type="entry name" value="Sig_transdc_His_kin_sub3_dim/P"/>
</dbReference>
<dbReference type="SMART" id="SM00065">
    <property type="entry name" value="GAF"/>
    <property type="match status" value="2"/>
</dbReference>
<feature type="domain" description="GAF" evidence="4">
    <location>
        <begin position="53"/>
        <end position="202"/>
    </location>
</feature>
<dbReference type="Gene3D" id="1.20.5.1930">
    <property type="match status" value="1"/>
</dbReference>
<dbReference type="GO" id="GO:0046983">
    <property type="term" value="F:protein dimerization activity"/>
    <property type="evidence" value="ECO:0007669"/>
    <property type="project" value="InterPro"/>
</dbReference>